<organism evidence="1 2">
    <name type="scientific">Tagetes erecta</name>
    <name type="common">African marigold</name>
    <dbReference type="NCBI Taxonomy" id="13708"/>
    <lineage>
        <taxon>Eukaryota</taxon>
        <taxon>Viridiplantae</taxon>
        <taxon>Streptophyta</taxon>
        <taxon>Embryophyta</taxon>
        <taxon>Tracheophyta</taxon>
        <taxon>Spermatophyta</taxon>
        <taxon>Magnoliopsida</taxon>
        <taxon>eudicotyledons</taxon>
        <taxon>Gunneridae</taxon>
        <taxon>Pentapetalae</taxon>
        <taxon>asterids</taxon>
        <taxon>campanulids</taxon>
        <taxon>Asterales</taxon>
        <taxon>Asteraceae</taxon>
        <taxon>Asteroideae</taxon>
        <taxon>Heliantheae alliance</taxon>
        <taxon>Tageteae</taxon>
        <taxon>Tagetes</taxon>
    </lineage>
</organism>
<comment type="caution">
    <text evidence="1">The sequence shown here is derived from an EMBL/GenBank/DDBJ whole genome shotgun (WGS) entry which is preliminary data.</text>
</comment>
<dbReference type="Proteomes" id="UP001229421">
    <property type="component" value="Unassembled WGS sequence"/>
</dbReference>
<dbReference type="EMBL" id="JAUHHV010000001">
    <property type="protein sequence ID" value="KAK1439634.1"/>
    <property type="molecule type" value="Genomic_DNA"/>
</dbReference>
<reference evidence="1" key="1">
    <citation type="journal article" date="2023" name="bioRxiv">
        <title>Improved chromosome-level genome assembly for marigold (Tagetes erecta).</title>
        <authorList>
            <person name="Jiang F."/>
            <person name="Yuan L."/>
            <person name="Wang S."/>
            <person name="Wang H."/>
            <person name="Xu D."/>
            <person name="Wang A."/>
            <person name="Fan W."/>
        </authorList>
    </citation>
    <scope>NUCLEOTIDE SEQUENCE</scope>
    <source>
        <strain evidence="1">WSJ</strain>
        <tissue evidence="1">Leaf</tissue>
    </source>
</reference>
<proteinExistence type="predicted"/>
<protein>
    <submittedName>
        <fullName evidence="1">Uncharacterized protein</fullName>
    </submittedName>
</protein>
<sequence length="66" mass="7535">MISIFCISISDLLQKLIIMPIDSIEQSSSSLLPHISPSCMRHITDQPSTHVVTGRWAWVTWSRLRN</sequence>
<gene>
    <name evidence="1" type="ORF">QVD17_05454</name>
</gene>
<evidence type="ECO:0000313" key="1">
    <source>
        <dbReference type="EMBL" id="KAK1439634.1"/>
    </source>
</evidence>
<name>A0AAD8LC09_TARER</name>
<accession>A0AAD8LC09</accession>
<keyword evidence="2" id="KW-1185">Reference proteome</keyword>
<dbReference type="AlphaFoldDB" id="A0AAD8LC09"/>
<evidence type="ECO:0000313" key="2">
    <source>
        <dbReference type="Proteomes" id="UP001229421"/>
    </source>
</evidence>